<dbReference type="GO" id="GO:0004185">
    <property type="term" value="F:serine-type carboxypeptidase activity"/>
    <property type="evidence" value="ECO:0007669"/>
    <property type="project" value="InterPro"/>
</dbReference>
<feature type="transmembrane region" description="Helical" evidence="2">
    <location>
        <begin position="245"/>
        <end position="265"/>
    </location>
</feature>
<evidence type="ECO:0000256" key="2">
    <source>
        <dbReference type="SAM" id="Phobius"/>
    </source>
</evidence>
<keyword evidence="2" id="KW-0812">Transmembrane</keyword>
<dbReference type="Proteomes" id="UP000006038">
    <property type="component" value="Unassembled WGS sequence"/>
</dbReference>
<dbReference type="EnsemblPlants" id="OB02G21210.1">
    <property type="protein sequence ID" value="OB02G21210.1"/>
    <property type="gene ID" value="OB02G21210"/>
</dbReference>
<organism evidence="3">
    <name type="scientific">Oryza brachyantha</name>
    <name type="common">malo sina</name>
    <dbReference type="NCBI Taxonomy" id="4533"/>
    <lineage>
        <taxon>Eukaryota</taxon>
        <taxon>Viridiplantae</taxon>
        <taxon>Streptophyta</taxon>
        <taxon>Embryophyta</taxon>
        <taxon>Tracheophyta</taxon>
        <taxon>Spermatophyta</taxon>
        <taxon>Magnoliopsida</taxon>
        <taxon>Liliopsida</taxon>
        <taxon>Poales</taxon>
        <taxon>Poaceae</taxon>
        <taxon>BOP clade</taxon>
        <taxon>Oryzoideae</taxon>
        <taxon>Oryzeae</taxon>
        <taxon>Oryzinae</taxon>
        <taxon>Oryza</taxon>
    </lineage>
</organism>
<protein>
    <recommendedName>
        <fullName evidence="5">Carboxypeptidase</fullName>
    </recommendedName>
</protein>
<dbReference type="SUPFAM" id="SSF53474">
    <property type="entry name" value="alpha/beta-Hydrolases"/>
    <property type="match status" value="1"/>
</dbReference>
<dbReference type="HOGENOM" id="CLU_1006027_0_0_1"/>
<dbReference type="GO" id="GO:0006508">
    <property type="term" value="P:proteolysis"/>
    <property type="evidence" value="ECO:0007669"/>
    <property type="project" value="InterPro"/>
</dbReference>
<name>J3LBV4_ORYBR</name>
<accession>J3LBV4</accession>
<dbReference type="Gramene" id="OB02G21210.1">
    <property type="protein sequence ID" value="OB02G21210.1"/>
    <property type="gene ID" value="OB02G21210"/>
</dbReference>
<proteinExistence type="inferred from homology"/>
<reference evidence="3" key="1">
    <citation type="submission" date="2013-04" db="UniProtKB">
        <authorList>
            <consortium name="EnsemblPlants"/>
        </authorList>
    </citation>
    <scope>IDENTIFICATION</scope>
</reference>
<dbReference type="AlphaFoldDB" id="J3LBV4"/>
<evidence type="ECO:0000313" key="3">
    <source>
        <dbReference type="EnsemblPlants" id="OB02G21210.1"/>
    </source>
</evidence>
<keyword evidence="4" id="KW-1185">Reference proteome</keyword>
<dbReference type="InterPro" id="IPR029058">
    <property type="entry name" value="AB_hydrolase_fold"/>
</dbReference>
<keyword evidence="2" id="KW-0472">Membrane</keyword>
<dbReference type="InterPro" id="IPR001563">
    <property type="entry name" value="Peptidase_S10"/>
</dbReference>
<keyword evidence="2" id="KW-1133">Transmembrane helix</keyword>
<dbReference type="PANTHER" id="PTHR11802">
    <property type="entry name" value="SERINE PROTEASE FAMILY S10 SERINE CARBOXYPEPTIDASE"/>
    <property type="match status" value="1"/>
</dbReference>
<dbReference type="Pfam" id="PF00450">
    <property type="entry name" value="Peptidase_S10"/>
    <property type="match status" value="2"/>
</dbReference>
<evidence type="ECO:0000256" key="1">
    <source>
        <dbReference type="ARBA" id="ARBA00009431"/>
    </source>
</evidence>
<dbReference type="GO" id="GO:0005773">
    <property type="term" value="C:vacuole"/>
    <property type="evidence" value="ECO:0007669"/>
    <property type="project" value="TreeGrafter"/>
</dbReference>
<comment type="similarity">
    <text evidence="1">Belongs to the peptidase S10 family.</text>
</comment>
<evidence type="ECO:0008006" key="5">
    <source>
        <dbReference type="Google" id="ProtNLM"/>
    </source>
</evidence>
<dbReference type="Gene3D" id="3.40.50.1820">
    <property type="entry name" value="alpha/beta hydrolase"/>
    <property type="match status" value="1"/>
</dbReference>
<evidence type="ECO:0000313" key="4">
    <source>
        <dbReference type="Proteomes" id="UP000006038"/>
    </source>
</evidence>
<sequence>MDEAGVGGGGGPNDGAGPLSLDCYPAAGGGYSEQEADRVAFLPGQPTSPQVSQFSGYITVNSQNGRPLFYWFFEAQALPSQKPLLLWLNGGCYGSIIYFSFQFVPFSFICANCPYFNKDVNLSEHSELAGMDLGLSSTNLLGTKNLLFLESPVGVGFSYANTSSDLTKLNDGFVECVCTRRKPDWLYALEPAVLFNYCFQKMVLGISRIQIYSAEGQSVPCFHMGVIGLWLGWYAGQHIFILEPFSYWLITFCLLFLIPLAPWIVKQSSTISSTVPL</sequence>
<dbReference type="STRING" id="4533.J3LBV4"/>
<dbReference type="eggNOG" id="KOG1282">
    <property type="taxonomic scope" value="Eukaryota"/>
</dbReference>
<dbReference type="PANTHER" id="PTHR11802:SF235">
    <property type="entry name" value="SERINE CARBOXYPEPTIDASE-LIKE 33"/>
    <property type="match status" value="1"/>
</dbReference>